<sequence length="426" mass="46794">MNSYRNSDGTEYMVNMVFLPNGRPDYTYISGGFGQESTEQRNLTLKSRLEFKPFQTGAIEHAPYVGFELAHTKGEFVRDQDAYGGQKRHYSDGHYTNASVYVSDRMSWQRLALTTGLRMDKDNYFGNTNLAPRTLLEWDVLGTGETRLSGGWSRYYGMDILGIAMRERKSQLHTLLVTGGNPVDRPSHTAYKLDGLKTPYDDEWALRLQQQLSSTVAAELAYVRRYGRQQVSIEGLAKTGYTYTNNGKSKTDAITLSLKNTAPWTLGQSLWTARVDVTYQHSKRNNKLADGYDGEAEAQEENIYYNGDLIRRGDRPVGDYNLPWRVSAGVTGMSGPGAGCAERAGQASARGGLDTNLGAEPEPLSHRTRVVAARFLSILKGGRAGASLLMAALGTVLSGAACAAETTEQSCGAKDMLEARSKSLAP</sequence>
<dbReference type="SUPFAM" id="SSF56935">
    <property type="entry name" value="Porins"/>
    <property type="match status" value="1"/>
</dbReference>
<evidence type="ECO:0000313" key="4">
    <source>
        <dbReference type="Proteomes" id="UP000095287"/>
    </source>
</evidence>
<accession>A0A1I8ANS7</accession>
<dbReference type="Gene3D" id="2.40.170.20">
    <property type="entry name" value="TonB-dependent receptor, beta-barrel domain"/>
    <property type="match status" value="1"/>
</dbReference>
<name>A0A1I8ANS7_9BILA</name>
<keyword evidence="4" id="KW-1185">Reference proteome</keyword>
<evidence type="ECO:0000313" key="5">
    <source>
        <dbReference type="WBParaSite" id="L893_g7632.t1"/>
    </source>
</evidence>
<protein>
    <submittedName>
        <fullName evidence="5">TonB_dep_Rec domain-containing protein</fullName>
    </submittedName>
</protein>
<evidence type="ECO:0000256" key="1">
    <source>
        <dbReference type="ARBA" id="ARBA00004442"/>
    </source>
</evidence>
<organism evidence="4 5">
    <name type="scientific">Steinernema glaseri</name>
    <dbReference type="NCBI Taxonomy" id="37863"/>
    <lineage>
        <taxon>Eukaryota</taxon>
        <taxon>Metazoa</taxon>
        <taxon>Ecdysozoa</taxon>
        <taxon>Nematoda</taxon>
        <taxon>Chromadorea</taxon>
        <taxon>Rhabditida</taxon>
        <taxon>Tylenchina</taxon>
        <taxon>Panagrolaimomorpha</taxon>
        <taxon>Strongyloidoidea</taxon>
        <taxon>Steinernematidae</taxon>
        <taxon>Steinernema</taxon>
    </lineage>
</organism>
<proteinExistence type="predicted"/>
<keyword evidence="3" id="KW-0998">Cell outer membrane</keyword>
<keyword evidence="2" id="KW-0472">Membrane</keyword>
<dbReference type="Proteomes" id="UP000095287">
    <property type="component" value="Unplaced"/>
</dbReference>
<evidence type="ECO:0000256" key="2">
    <source>
        <dbReference type="ARBA" id="ARBA00023136"/>
    </source>
</evidence>
<comment type="subcellular location">
    <subcellularLocation>
        <location evidence="1">Cell outer membrane</location>
    </subcellularLocation>
</comment>
<dbReference type="WBParaSite" id="L893_g7632.t1">
    <property type="protein sequence ID" value="L893_g7632.t1"/>
    <property type="gene ID" value="L893_g7632"/>
</dbReference>
<dbReference type="InterPro" id="IPR036942">
    <property type="entry name" value="Beta-barrel_TonB_sf"/>
</dbReference>
<dbReference type="AlphaFoldDB" id="A0A1I8ANS7"/>
<evidence type="ECO:0000256" key="3">
    <source>
        <dbReference type="ARBA" id="ARBA00023237"/>
    </source>
</evidence>
<reference evidence="5" key="1">
    <citation type="submission" date="2016-11" db="UniProtKB">
        <authorList>
            <consortium name="WormBaseParasite"/>
        </authorList>
    </citation>
    <scope>IDENTIFICATION</scope>
</reference>